<dbReference type="Gene3D" id="3.90.190.10">
    <property type="entry name" value="Protein tyrosine phosphatase superfamily"/>
    <property type="match status" value="1"/>
</dbReference>
<dbReference type="SUPFAM" id="SSF52799">
    <property type="entry name" value="(Phosphotyrosine protein) phosphatases II"/>
    <property type="match status" value="1"/>
</dbReference>
<dbReference type="EMBL" id="BMXK01000006">
    <property type="protein sequence ID" value="GHD06231.1"/>
    <property type="molecule type" value="Genomic_DNA"/>
</dbReference>
<accession>A0ABQ3GHI9</accession>
<dbReference type="InterPro" id="IPR050792">
    <property type="entry name" value="ADP-ribosylglycohydrolase"/>
</dbReference>
<dbReference type="Gene3D" id="1.10.4080.10">
    <property type="entry name" value="ADP-ribosylation/Crystallin J1"/>
    <property type="match status" value="1"/>
</dbReference>
<protein>
    <submittedName>
        <fullName evidence="3">Ribosylglycohydrolase</fullName>
    </submittedName>
</protein>
<keyword evidence="4" id="KW-1185">Reference proteome</keyword>
<evidence type="ECO:0000313" key="4">
    <source>
        <dbReference type="Proteomes" id="UP000642819"/>
    </source>
</evidence>
<keyword evidence="2" id="KW-0378">Hydrolase</keyword>
<evidence type="ECO:0000256" key="2">
    <source>
        <dbReference type="ARBA" id="ARBA00022801"/>
    </source>
</evidence>
<comment type="similarity">
    <text evidence="1">Belongs to the ADP-ribosylglycohydrolase family.</text>
</comment>
<dbReference type="InterPro" id="IPR036705">
    <property type="entry name" value="Ribosyl_crysJ1_sf"/>
</dbReference>
<gene>
    <name evidence="3" type="ORF">GCM10008096_15970</name>
</gene>
<proteinExistence type="inferred from homology"/>
<reference evidence="4" key="1">
    <citation type="journal article" date="2019" name="Int. J. Syst. Evol. Microbiol.">
        <title>The Global Catalogue of Microorganisms (GCM) 10K type strain sequencing project: providing services to taxonomists for standard genome sequencing and annotation.</title>
        <authorList>
            <consortium name="The Broad Institute Genomics Platform"/>
            <consortium name="The Broad Institute Genome Sequencing Center for Infectious Disease"/>
            <person name="Wu L."/>
            <person name="Ma J."/>
        </authorList>
    </citation>
    <scope>NUCLEOTIDE SEQUENCE [LARGE SCALE GENOMIC DNA]</scope>
    <source>
        <strain evidence="4">KCTC 19466</strain>
    </source>
</reference>
<dbReference type="PANTHER" id="PTHR16222">
    <property type="entry name" value="ADP-RIBOSYLGLYCOHYDROLASE"/>
    <property type="match status" value="1"/>
</dbReference>
<dbReference type="InterPro" id="IPR029021">
    <property type="entry name" value="Prot-tyrosine_phosphatase-like"/>
</dbReference>
<dbReference type="SUPFAM" id="SSF101478">
    <property type="entry name" value="ADP-ribosylglycohydrolase"/>
    <property type="match status" value="1"/>
</dbReference>
<dbReference type="PANTHER" id="PTHR16222:SF24">
    <property type="entry name" value="ADP-RIBOSYLHYDROLASE ARH3"/>
    <property type="match status" value="1"/>
</dbReference>
<dbReference type="InterPro" id="IPR005502">
    <property type="entry name" value="Ribosyl_crysJ1"/>
</dbReference>
<name>A0ABQ3GHI9_9MICC</name>
<dbReference type="RefSeq" id="WP_189349624.1">
    <property type="nucleotide sequence ID" value="NZ_BMXK01000006.1"/>
</dbReference>
<dbReference type="Proteomes" id="UP000642819">
    <property type="component" value="Unassembled WGS sequence"/>
</dbReference>
<evidence type="ECO:0000313" key="3">
    <source>
        <dbReference type="EMBL" id="GHD06231.1"/>
    </source>
</evidence>
<comment type="caution">
    <text evidence="3">The sequence shown here is derived from an EMBL/GenBank/DDBJ whole genome shotgun (WGS) entry which is preliminary data.</text>
</comment>
<organism evidence="3 4">
    <name type="scientific">Zhihengliuella salsuginis</name>
    <dbReference type="NCBI Taxonomy" id="578222"/>
    <lineage>
        <taxon>Bacteria</taxon>
        <taxon>Bacillati</taxon>
        <taxon>Actinomycetota</taxon>
        <taxon>Actinomycetes</taxon>
        <taxon>Micrococcales</taxon>
        <taxon>Micrococcaceae</taxon>
        <taxon>Zhihengliuella</taxon>
    </lineage>
</organism>
<evidence type="ECO:0000256" key="1">
    <source>
        <dbReference type="ARBA" id="ARBA00010702"/>
    </source>
</evidence>
<sequence length="484" mass="50360">MRFSSAQNARIAGVLTGMATGDALGAGYEFDPPMADGTPVNMIGGGLGDFAPGEWTDDTSMAVVVARALAAAGGEATDAACDAMVRDWADWAKTAADVGSQTRNVFGRAARTAAADGREQLTAADAVAAASAVHLATGRSGGNGSLMRTAPVALAFLDRSPQEAYDAAVRISGLTHFDPEAGEACGLWTVAIRHAVLTGELDVRVGLSLLAADRAPVWAGRIETAEASRPRDFSKNGWVVEAFQGAWSAIATTADGADGPGHLRAALEAAVRGGLDTDTVAAIAGSLIGGAYGISAIPSAWLRMIHGWPGLRGRDLITLADALAHRADRSGVWPAVPHQSYDEWGGAEEESYVAHPDDDGVVLGPVGALRTGDYDAVVSLCRVGSEQARVASAQDHAEMWITDSEDNLYAEFTLRDAAAAVKDFRDAGKRVLLHCVRMESRTPTVAALYGSMVTGSTPAEALERVRTVLPTAKPNPAFRNILNS</sequence>
<dbReference type="Pfam" id="PF03747">
    <property type="entry name" value="ADP_ribosyl_GH"/>
    <property type="match status" value="1"/>
</dbReference>